<keyword evidence="4" id="KW-0963">Cytoplasm</keyword>
<reference evidence="7 8" key="1">
    <citation type="submission" date="2019-04" db="EMBL/GenBank/DDBJ databases">
        <title>Isolation and identification of Cellulomonas shaoxiangyii sp. Nov. isolated from feces of the Tibetan antelopes (Pantholops hodgsonii) in the Qinghai-Tibet plateau of China.</title>
        <authorList>
            <person name="Tian Z."/>
        </authorList>
    </citation>
    <scope>NUCLEOTIDE SEQUENCE [LARGE SCALE GENOMIC DNA]</scope>
    <source>
        <strain evidence="7 8">Z28</strain>
    </source>
</reference>
<dbReference type="PROSITE" id="PS51350">
    <property type="entry name" value="PTS_HPR_DOM"/>
    <property type="match status" value="1"/>
</dbReference>
<dbReference type="KEGG" id="celz:E5225_04760"/>
<dbReference type="InterPro" id="IPR050399">
    <property type="entry name" value="HPr"/>
</dbReference>
<organism evidence="7 8">
    <name type="scientific">Cellulomonas shaoxiangyii</name>
    <dbReference type="NCBI Taxonomy" id="2566013"/>
    <lineage>
        <taxon>Bacteria</taxon>
        <taxon>Bacillati</taxon>
        <taxon>Actinomycetota</taxon>
        <taxon>Actinomycetes</taxon>
        <taxon>Micrococcales</taxon>
        <taxon>Cellulomonadaceae</taxon>
        <taxon>Cellulomonas</taxon>
    </lineage>
</organism>
<dbReference type="PANTHER" id="PTHR33705:SF2">
    <property type="entry name" value="PHOSPHOCARRIER PROTEIN NPR"/>
    <property type="match status" value="1"/>
</dbReference>
<keyword evidence="8" id="KW-1185">Reference proteome</keyword>
<evidence type="ECO:0000259" key="6">
    <source>
        <dbReference type="PROSITE" id="PS51350"/>
    </source>
</evidence>
<evidence type="ECO:0000256" key="1">
    <source>
        <dbReference type="ARBA" id="ARBA00003681"/>
    </source>
</evidence>
<dbReference type="GO" id="GO:0009401">
    <property type="term" value="P:phosphoenolpyruvate-dependent sugar phosphotransferase system"/>
    <property type="evidence" value="ECO:0007669"/>
    <property type="project" value="UniProtKB-KW"/>
</dbReference>
<evidence type="ECO:0000256" key="3">
    <source>
        <dbReference type="ARBA" id="ARBA00020422"/>
    </source>
</evidence>
<keyword evidence="5" id="KW-0598">Phosphotransferase system</keyword>
<dbReference type="Proteomes" id="UP000296469">
    <property type="component" value="Chromosome"/>
</dbReference>
<dbReference type="InterPro" id="IPR000032">
    <property type="entry name" value="HPr-like"/>
</dbReference>
<dbReference type="SUPFAM" id="SSF55594">
    <property type="entry name" value="HPr-like"/>
    <property type="match status" value="1"/>
</dbReference>
<evidence type="ECO:0000313" key="8">
    <source>
        <dbReference type="Proteomes" id="UP000296469"/>
    </source>
</evidence>
<dbReference type="Gene3D" id="3.30.1340.10">
    <property type="entry name" value="HPr-like"/>
    <property type="match status" value="1"/>
</dbReference>
<feature type="domain" description="HPr" evidence="6">
    <location>
        <begin position="1"/>
        <end position="89"/>
    </location>
</feature>
<evidence type="ECO:0000256" key="4">
    <source>
        <dbReference type="ARBA" id="ARBA00022490"/>
    </source>
</evidence>
<dbReference type="EMBL" id="CP039291">
    <property type="protein sequence ID" value="QCB92972.1"/>
    <property type="molecule type" value="Genomic_DNA"/>
</dbReference>
<dbReference type="PROSITE" id="PS00369">
    <property type="entry name" value="PTS_HPR_HIS"/>
    <property type="match status" value="1"/>
</dbReference>
<comment type="subcellular location">
    <subcellularLocation>
        <location evidence="2">Cytoplasm</location>
    </subcellularLocation>
</comment>
<dbReference type="RefSeq" id="WP_135973923.1">
    <property type="nucleotide sequence ID" value="NZ_CP039291.1"/>
</dbReference>
<dbReference type="OrthoDB" id="9809047at2"/>
<accession>A0A4P7SG85</accession>
<dbReference type="AlphaFoldDB" id="A0A4P7SG85"/>
<dbReference type="GO" id="GO:0005737">
    <property type="term" value="C:cytoplasm"/>
    <property type="evidence" value="ECO:0007669"/>
    <property type="project" value="UniProtKB-SubCell"/>
</dbReference>
<evidence type="ECO:0000256" key="5">
    <source>
        <dbReference type="ARBA" id="ARBA00022683"/>
    </source>
</evidence>
<dbReference type="CDD" id="cd00367">
    <property type="entry name" value="PTS-HPr_like"/>
    <property type="match status" value="1"/>
</dbReference>
<dbReference type="InterPro" id="IPR035895">
    <property type="entry name" value="HPr-like_sf"/>
</dbReference>
<dbReference type="NCBIfam" id="TIGR01003">
    <property type="entry name" value="PTS_HPr_family"/>
    <property type="match status" value="1"/>
</dbReference>
<dbReference type="InterPro" id="IPR001020">
    <property type="entry name" value="PTS_HPr_His_P_site"/>
</dbReference>
<sequence>MAERTVAVASRVGLHARPAMLFTQAVAASGVPVTIAKQGGAPVDASSILFVMSLGVPHGEEVVLSAEGEDADRVLDELAALLATDLDAPEAGADATAAGASS</sequence>
<dbReference type="PANTHER" id="PTHR33705">
    <property type="entry name" value="PHOSPHOCARRIER PROTEIN HPR"/>
    <property type="match status" value="1"/>
</dbReference>
<gene>
    <name evidence="7" type="ORF">E5225_04760</name>
</gene>
<evidence type="ECO:0000313" key="7">
    <source>
        <dbReference type="EMBL" id="QCB92972.1"/>
    </source>
</evidence>
<protein>
    <recommendedName>
        <fullName evidence="3">Phosphocarrier protein HPr</fullName>
    </recommendedName>
</protein>
<dbReference type="PRINTS" id="PR00107">
    <property type="entry name" value="PHOSPHOCPHPR"/>
</dbReference>
<comment type="function">
    <text evidence="1">General (non sugar-specific) component of the phosphoenolpyruvate-dependent sugar phosphotransferase system (sugar PTS). This major carbohydrate active-transport system catalyzes the phosphorylation of incoming sugar substrates concomitantly with their translocation across the cell membrane. The phosphoryl group from phosphoenolpyruvate (PEP) is transferred to the phosphoryl carrier protein HPr by enzyme I. Phospho-HPr then transfers it to the PTS EIIA domain.</text>
</comment>
<name>A0A4P7SG85_9CELL</name>
<proteinExistence type="predicted"/>
<evidence type="ECO:0000256" key="2">
    <source>
        <dbReference type="ARBA" id="ARBA00004496"/>
    </source>
</evidence>
<dbReference type="Pfam" id="PF00381">
    <property type="entry name" value="PTS-HPr"/>
    <property type="match status" value="1"/>
</dbReference>